<feature type="compositionally biased region" description="Basic and acidic residues" evidence="1">
    <location>
        <begin position="294"/>
        <end position="309"/>
    </location>
</feature>
<dbReference type="KEGG" id="sawl:NGM29_06555"/>
<sequence>MTRRALQIIFVVALITLAGCNGFAAAPFEDSSPDREAYGVDEPLDPEEIETEFDEDVPPGIPSDETGSIDTGPLSQAHSEAIRGTTYRQHIRSVVTLENGTTLIDNRASLAANPAVGIFHATERFEGRFPTQHPPSRARADVPLDGLTAAEQWINHSESEQVGVYEYENGSTRYAQTMVGFVGYYSTQQSMIHFAENVSVQRFQDDGDRYYRLSSETPRNNNYLEDEPFEFEAYVTSEGVIVYASLEGTMRLEDSPLAQRFDGGEREGRTITVQQVATTTDINETDLEEPDWVETAREEAPDREDRLEPGDAESESVERDGEESDESPDTATEG</sequence>
<dbReference type="PROSITE" id="PS51257">
    <property type="entry name" value="PROKAR_LIPOPROTEIN"/>
    <property type="match status" value="1"/>
</dbReference>
<accession>A0A9E7SXC3</accession>
<keyword evidence="3" id="KW-1185">Reference proteome</keyword>
<feature type="region of interest" description="Disordered" evidence="1">
    <location>
        <begin position="52"/>
        <end position="74"/>
    </location>
</feature>
<feature type="compositionally biased region" description="Acidic residues" evidence="1">
    <location>
        <begin position="283"/>
        <end position="292"/>
    </location>
</feature>
<protein>
    <submittedName>
        <fullName evidence="2">Uncharacterized protein</fullName>
    </submittedName>
</protein>
<evidence type="ECO:0000313" key="2">
    <source>
        <dbReference type="EMBL" id="UTF54911.1"/>
    </source>
</evidence>
<gene>
    <name evidence="2" type="ORF">NGM29_06555</name>
</gene>
<proteinExistence type="predicted"/>
<dbReference type="AlphaFoldDB" id="A0A9E7SXC3"/>
<feature type="compositionally biased region" description="Acidic residues" evidence="1">
    <location>
        <begin position="310"/>
        <end position="328"/>
    </location>
</feature>
<organism evidence="2 3">
    <name type="scientific">Natronosalvus rutilus</name>
    <dbReference type="NCBI Taxonomy" id="2953753"/>
    <lineage>
        <taxon>Archaea</taxon>
        <taxon>Methanobacteriati</taxon>
        <taxon>Methanobacteriota</taxon>
        <taxon>Stenosarchaea group</taxon>
        <taxon>Halobacteria</taxon>
        <taxon>Halobacteriales</taxon>
        <taxon>Natrialbaceae</taxon>
        <taxon>Natronosalvus</taxon>
    </lineage>
</organism>
<name>A0A9E7SXC3_9EURY</name>
<dbReference type="EMBL" id="CP100355">
    <property type="protein sequence ID" value="UTF54911.1"/>
    <property type="molecule type" value="Genomic_DNA"/>
</dbReference>
<dbReference type="GeneID" id="73289691"/>
<evidence type="ECO:0000256" key="1">
    <source>
        <dbReference type="SAM" id="MobiDB-lite"/>
    </source>
</evidence>
<reference evidence="2" key="1">
    <citation type="submission" date="2022-06" db="EMBL/GenBank/DDBJ databases">
        <title>Diverse halophilic archaea isolated from saline environments.</title>
        <authorList>
            <person name="Cui H.-L."/>
        </authorList>
    </citation>
    <scope>NUCLEOTIDE SEQUENCE</scope>
    <source>
        <strain evidence="2">WLHS1</strain>
    </source>
</reference>
<feature type="region of interest" description="Disordered" evidence="1">
    <location>
        <begin position="279"/>
        <end position="334"/>
    </location>
</feature>
<evidence type="ECO:0000313" key="3">
    <source>
        <dbReference type="Proteomes" id="UP001056855"/>
    </source>
</evidence>
<dbReference type="Proteomes" id="UP001056855">
    <property type="component" value="Chromosome"/>
</dbReference>
<dbReference type="RefSeq" id="WP_254159638.1">
    <property type="nucleotide sequence ID" value="NZ_CP100355.1"/>
</dbReference>
<feature type="compositionally biased region" description="Polar residues" evidence="1">
    <location>
        <begin position="65"/>
        <end position="74"/>
    </location>
</feature>